<comment type="caution">
    <text evidence="2">The sequence shown here is derived from an EMBL/GenBank/DDBJ whole genome shotgun (WGS) entry which is preliminary data.</text>
</comment>
<reference evidence="2 3" key="1">
    <citation type="submission" date="2024-01" db="EMBL/GenBank/DDBJ databases">
        <title>Genome assemblies of Stephania.</title>
        <authorList>
            <person name="Yang L."/>
        </authorList>
    </citation>
    <scope>NUCLEOTIDE SEQUENCE [LARGE SCALE GENOMIC DNA]</scope>
    <source>
        <strain evidence="2">QJT</strain>
        <tissue evidence="2">Leaf</tissue>
    </source>
</reference>
<gene>
    <name evidence="2" type="ORF">Sjap_011991</name>
</gene>
<name>A0AAP0JCF5_9MAGN</name>
<proteinExistence type="predicted"/>
<sequence>MDSTNNHHSNKNISDGFSTFNSATLKWNESSVLCPLMTESGSDRTHSIGNDQGVRTLWVFLMLLEGRLDDFTQERRRSLPLLHAPQPPPPPPPPLNPLQHILIPDVQGEPKDDGDFGVRHTVAIVQSMFHSMRTRYWQEFGDRFSYSKSKRKYAENDSQKKLAINNKKSRDTPTN</sequence>
<organism evidence="2 3">
    <name type="scientific">Stephania japonica</name>
    <dbReference type="NCBI Taxonomy" id="461633"/>
    <lineage>
        <taxon>Eukaryota</taxon>
        <taxon>Viridiplantae</taxon>
        <taxon>Streptophyta</taxon>
        <taxon>Embryophyta</taxon>
        <taxon>Tracheophyta</taxon>
        <taxon>Spermatophyta</taxon>
        <taxon>Magnoliopsida</taxon>
        <taxon>Ranunculales</taxon>
        <taxon>Menispermaceae</taxon>
        <taxon>Menispermoideae</taxon>
        <taxon>Cissampelideae</taxon>
        <taxon>Stephania</taxon>
    </lineage>
</organism>
<feature type="region of interest" description="Disordered" evidence="1">
    <location>
        <begin position="151"/>
        <end position="175"/>
    </location>
</feature>
<accession>A0AAP0JCF5</accession>
<evidence type="ECO:0000313" key="2">
    <source>
        <dbReference type="EMBL" id="KAK9131504.1"/>
    </source>
</evidence>
<evidence type="ECO:0000256" key="1">
    <source>
        <dbReference type="SAM" id="MobiDB-lite"/>
    </source>
</evidence>
<protein>
    <submittedName>
        <fullName evidence="2">Uncharacterized protein</fullName>
    </submittedName>
</protein>
<dbReference type="Proteomes" id="UP001417504">
    <property type="component" value="Unassembled WGS sequence"/>
</dbReference>
<keyword evidence="3" id="KW-1185">Reference proteome</keyword>
<evidence type="ECO:0000313" key="3">
    <source>
        <dbReference type="Proteomes" id="UP001417504"/>
    </source>
</evidence>
<dbReference type="AlphaFoldDB" id="A0AAP0JCF5"/>
<dbReference type="EMBL" id="JBBNAE010000004">
    <property type="protein sequence ID" value="KAK9131504.1"/>
    <property type="molecule type" value="Genomic_DNA"/>
</dbReference>